<organism evidence="7 8">
    <name type="scientific">Pythium oligandrum</name>
    <name type="common">Mycoparasitic fungus</name>
    <dbReference type="NCBI Taxonomy" id="41045"/>
    <lineage>
        <taxon>Eukaryota</taxon>
        <taxon>Sar</taxon>
        <taxon>Stramenopiles</taxon>
        <taxon>Oomycota</taxon>
        <taxon>Peronosporomycetes</taxon>
        <taxon>Pythiales</taxon>
        <taxon>Pythiaceae</taxon>
        <taxon>Pythium</taxon>
    </lineage>
</organism>
<keyword evidence="1" id="KW-0808">Transferase</keyword>
<accession>A0A8K1FHT8</accession>
<gene>
    <name evidence="7" type="ORF">Poli38472_012882</name>
</gene>
<dbReference type="Gene3D" id="3.40.50.720">
    <property type="entry name" value="NAD(P)-binding Rossmann-like Domain"/>
    <property type="match status" value="1"/>
</dbReference>
<dbReference type="InterPro" id="IPR045886">
    <property type="entry name" value="ThiF/MoeB/HesA"/>
</dbReference>
<dbReference type="SUPFAM" id="SSF69572">
    <property type="entry name" value="Activating enzymes of the ubiquitin-like proteins"/>
    <property type="match status" value="1"/>
</dbReference>
<dbReference type="InterPro" id="IPR036873">
    <property type="entry name" value="Rhodanese-like_dom_sf"/>
</dbReference>
<dbReference type="Gene3D" id="3.40.250.10">
    <property type="entry name" value="Rhodanese-like domain"/>
    <property type="match status" value="1"/>
</dbReference>
<dbReference type="EMBL" id="SPLM01000040">
    <property type="protein sequence ID" value="TMW64260.1"/>
    <property type="molecule type" value="Genomic_DNA"/>
</dbReference>
<evidence type="ECO:0000256" key="5">
    <source>
        <dbReference type="SAM" id="Phobius"/>
    </source>
</evidence>
<dbReference type="NCBIfam" id="NF004281">
    <property type="entry name" value="PRK05690.1"/>
    <property type="match status" value="1"/>
</dbReference>
<sequence length="459" mass="50913">MTGMDGCASCRSLQSQLQTLQAENERLRAQLSNATAPVVRNQPEPEIVNETRGTETFSALSRREMQRYGRQMLVPDFRIARQLRLRDARVLVLGAGGLGCPVALYLASMGVGHLGLVDNDRVERSNLHRQIGHDETTIGQFKVHSLADRLERLNPDITIDRHVTRLTHMNAKELVEAYDVVVDGTDNPTTRYLVNDVCARLRKLLVSGSALGLEGQVTVFTYGDDEACYRCLYPQPPQNPQSCEENGVLGVTTGIIGCVLALEVVRVLTGLGKSMVGTQLLFDAYDSQFRRLKIATKRRNDCIGCQSDPSSPLTAIKDAGCDCEVESVVELDTKHQLDVHEFAKLRENAAKRSYTLLDTRSSHQFEMTHFPEAINVPFEALAGLKKKQTLAGFIRNKLQEAAEAHGESTSDNQLLVICRRGVDSVTVTQWLLEAGISSVYNIQGGYTRYAAIEPRFPMY</sequence>
<keyword evidence="5" id="KW-0472">Membrane</keyword>
<dbReference type="GO" id="GO:0016779">
    <property type="term" value="F:nucleotidyltransferase activity"/>
    <property type="evidence" value="ECO:0007669"/>
    <property type="project" value="TreeGrafter"/>
</dbReference>
<comment type="caution">
    <text evidence="7">The sequence shown here is derived from an EMBL/GenBank/DDBJ whole genome shotgun (WGS) entry which is preliminary data.</text>
</comment>
<feature type="domain" description="Rhodanese" evidence="6">
    <location>
        <begin position="350"/>
        <end position="454"/>
    </location>
</feature>
<evidence type="ECO:0000256" key="2">
    <source>
        <dbReference type="ARBA" id="ARBA00022741"/>
    </source>
</evidence>
<dbReference type="Proteomes" id="UP000794436">
    <property type="component" value="Unassembled WGS sequence"/>
</dbReference>
<dbReference type="InterPro" id="IPR001763">
    <property type="entry name" value="Rhodanese-like_dom"/>
</dbReference>
<evidence type="ECO:0000313" key="7">
    <source>
        <dbReference type="EMBL" id="TMW64260.1"/>
    </source>
</evidence>
<keyword evidence="8" id="KW-1185">Reference proteome</keyword>
<dbReference type="GO" id="GO:0005737">
    <property type="term" value="C:cytoplasm"/>
    <property type="evidence" value="ECO:0007669"/>
    <property type="project" value="TreeGrafter"/>
</dbReference>
<reference evidence="7" key="1">
    <citation type="submission" date="2019-03" db="EMBL/GenBank/DDBJ databases">
        <title>Long read genome sequence of the mycoparasitic Pythium oligandrum ATCC 38472 isolated from sugarbeet rhizosphere.</title>
        <authorList>
            <person name="Gaulin E."/>
        </authorList>
    </citation>
    <scope>NUCLEOTIDE SEQUENCE</scope>
    <source>
        <strain evidence="7">ATCC 38472_TT</strain>
    </source>
</reference>
<name>A0A8K1FHT8_PYTOL</name>
<dbReference type="GO" id="GO:0042292">
    <property type="term" value="F:URM1 activating enzyme activity"/>
    <property type="evidence" value="ECO:0007669"/>
    <property type="project" value="TreeGrafter"/>
</dbReference>
<dbReference type="OrthoDB" id="10261062at2759"/>
<dbReference type="FunFam" id="3.40.50.720:FF:000033">
    <property type="entry name" value="Adenylyltransferase and sulfurtransferase MOCS3"/>
    <property type="match status" value="1"/>
</dbReference>
<evidence type="ECO:0000256" key="4">
    <source>
        <dbReference type="SAM" id="Coils"/>
    </source>
</evidence>
<proteinExistence type="predicted"/>
<dbReference type="Pfam" id="PF00581">
    <property type="entry name" value="Rhodanese"/>
    <property type="match status" value="1"/>
</dbReference>
<dbReference type="CDD" id="cd00757">
    <property type="entry name" value="ThiF_MoeB_HesA_family"/>
    <property type="match status" value="1"/>
</dbReference>
<dbReference type="PANTHER" id="PTHR10953:SF102">
    <property type="entry name" value="ADENYLYLTRANSFERASE AND SULFURTRANSFERASE MOCS3"/>
    <property type="match status" value="1"/>
</dbReference>
<evidence type="ECO:0000313" key="8">
    <source>
        <dbReference type="Proteomes" id="UP000794436"/>
    </source>
</evidence>
<dbReference type="InterPro" id="IPR000594">
    <property type="entry name" value="ThiF_NAD_FAD-bd"/>
</dbReference>
<dbReference type="Pfam" id="PF00899">
    <property type="entry name" value="ThiF"/>
    <property type="match status" value="1"/>
</dbReference>
<dbReference type="PANTHER" id="PTHR10953">
    <property type="entry name" value="UBIQUITIN-ACTIVATING ENZYME E1"/>
    <property type="match status" value="1"/>
</dbReference>
<keyword evidence="4" id="KW-0175">Coiled coil</keyword>
<protein>
    <recommendedName>
        <fullName evidence="6">Rhodanese domain-containing protein</fullName>
    </recommendedName>
</protein>
<feature type="transmembrane region" description="Helical" evidence="5">
    <location>
        <begin position="90"/>
        <end position="116"/>
    </location>
</feature>
<dbReference type="SUPFAM" id="SSF52821">
    <property type="entry name" value="Rhodanese/Cell cycle control phosphatase"/>
    <property type="match status" value="1"/>
</dbReference>
<dbReference type="InterPro" id="IPR035985">
    <property type="entry name" value="Ubiquitin-activating_enz"/>
</dbReference>
<keyword evidence="2" id="KW-0547">Nucleotide-binding</keyword>
<evidence type="ECO:0000256" key="3">
    <source>
        <dbReference type="ARBA" id="ARBA00022840"/>
    </source>
</evidence>
<dbReference type="PROSITE" id="PS50206">
    <property type="entry name" value="RHODANESE_3"/>
    <property type="match status" value="1"/>
</dbReference>
<keyword evidence="3" id="KW-0067">ATP-binding</keyword>
<dbReference type="GO" id="GO:0005524">
    <property type="term" value="F:ATP binding"/>
    <property type="evidence" value="ECO:0007669"/>
    <property type="project" value="UniProtKB-KW"/>
</dbReference>
<keyword evidence="5" id="KW-0812">Transmembrane</keyword>
<dbReference type="SMART" id="SM00450">
    <property type="entry name" value="RHOD"/>
    <property type="match status" value="1"/>
</dbReference>
<keyword evidence="5" id="KW-1133">Transmembrane helix</keyword>
<dbReference type="GO" id="GO:0004792">
    <property type="term" value="F:thiosulfate-cyanide sulfurtransferase activity"/>
    <property type="evidence" value="ECO:0007669"/>
    <property type="project" value="TreeGrafter"/>
</dbReference>
<feature type="coiled-coil region" evidence="4">
    <location>
        <begin position="10"/>
        <end position="37"/>
    </location>
</feature>
<evidence type="ECO:0000256" key="1">
    <source>
        <dbReference type="ARBA" id="ARBA00022679"/>
    </source>
</evidence>
<dbReference type="AlphaFoldDB" id="A0A8K1FHT8"/>
<evidence type="ECO:0000259" key="6">
    <source>
        <dbReference type="PROSITE" id="PS50206"/>
    </source>
</evidence>